<accession>A0ABQ8G6T2</accession>
<dbReference type="InterPro" id="IPR020843">
    <property type="entry name" value="ER"/>
</dbReference>
<dbReference type="Gene3D" id="3.90.180.10">
    <property type="entry name" value="Medium-chain alcohol dehydrogenases, catalytic domain"/>
    <property type="match status" value="1"/>
</dbReference>
<comment type="caution">
    <text evidence="6">The sequence shown here is derived from an EMBL/GenBank/DDBJ whole genome shotgun (WGS) entry which is preliminary data.</text>
</comment>
<dbReference type="EMBL" id="JAGTJR010000021">
    <property type="protein sequence ID" value="KAH7043970.1"/>
    <property type="molecule type" value="Genomic_DNA"/>
</dbReference>
<evidence type="ECO:0000256" key="3">
    <source>
        <dbReference type="ARBA" id="ARBA00022857"/>
    </source>
</evidence>
<keyword evidence="3" id="KW-0521">NADP</keyword>
<keyword evidence="4" id="KW-0560">Oxidoreductase</keyword>
<dbReference type="PANTHER" id="PTHR45348">
    <property type="entry name" value="HYPOTHETICAL OXIDOREDUCTASE (EUROFUNG)"/>
    <property type="match status" value="1"/>
</dbReference>
<sequence>MAGRVLSLDDHLFDTHLPPQIPIPASFNLHTTNCRTVQSHHPNLQVQSIPAAAMVAIANTQRAIKIQAPGLVALQPHTPIPIPRPDEALVRITCVALNPVDAKSADLSPTPGATSGCDFSGTVVSVGEAVKQALSPGDRVCGCVFGNNPDEPHNGAFAEYVVVPGDLLLKVPEGMSMQSAATLGVGVATAGMALYQTLKLPLPGTSKPASDQHVLVYGGGTATGSLAIQLIKLSGMIPIAACSPRSAALARSLGAAATFDYRSPTCGADIRAYTSDTLAYALDCIADTGSMTICYAALSKQRGGAYVALDPFPVRAHTRRSVVPKWIVAFTIFDKPVNWQRPFQREARPRDREFAEGWFRIAQGLLYEGAVRPHPQEERNGGLEGVVEGLDSVRKGLVSGVKLVYTI</sequence>
<dbReference type="InterPro" id="IPR047122">
    <property type="entry name" value="Trans-enoyl_RdTase-like"/>
</dbReference>
<reference evidence="6 7" key="1">
    <citation type="journal article" date="2021" name="Nat. Commun.">
        <title>Genetic determinants of endophytism in the Arabidopsis root mycobiome.</title>
        <authorList>
            <person name="Mesny F."/>
            <person name="Miyauchi S."/>
            <person name="Thiergart T."/>
            <person name="Pickel B."/>
            <person name="Atanasova L."/>
            <person name="Karlsson M."/>
            <person name="Huettel B."/>
            <person name="Barry K.W."/>
            <person name="Haridas S."/>
            <person name="Chen C."/>
            <person name="Bauer D."/>
            <person name="Andreopoulos W."/>
            <person name="Pangilinan J."/>
            <person name="LaButti K."/>
            <person name="Riley R."/>
            <person name="Lipzen A."/>
            <person name="Clum A."/>
            <person name="Drula E."/>
            <person name="Henrissat B."/>
            <person name="Kohler A."/>
            <person name="Grigoriev I.V."/>
            <person name="Martin F.M."/>
            <person name="Hacquard S."/>
        </authorList>
    </citation>
    <scope>NUCLEOTIDE SEQUENCE [LARGE SCALE GENOMIC DNA]</scope>
    <source>
        <strain evidence="6 7">MPI-SDFR-AT-0080</strain>
    </source>
</reference>
<dbReference type="PANTHER" id="PTHR45348:SF6">
    <property type="entry name" value="TRANS-ENOYL REDUCTASE APDC"/>
    <property type="match status" value="1"/>
</dbReference>
<name>A0ABQ8G6T2_9PEZI</name>
<evidence type="ECO:0000256" key="1">
    <source>
        <dbReference type="ARBA" id="ARBA00008072"/>
    </source>
</evidence>
<evidence type="ECO:0000259" key="5">
    <source>
        <dbReference type="SMART" id="SM00829"/>
    </source>
</evidence>
<evidence type="ECO:0000313" key="7">
    <source>
        <dbReference type="Proteomes" id="UP000774617"/>
    </source>
</evidence>
<proteinExistence type="inferred from homology"/>
<dbReference type="SMART" id="SM00829">
    <property type="entry name" value="PKS_ER"/>
    <property type="match status" value="1"/>
</dbReference>
<evidence type="ECO:0000256" key="2">
    <source>
        <dbReference type="ARBA" id="ARBA00011245"/>
    </source>
</evidence>
<dbReference type="SUPFAM" id="SSF51735">
    <property type="entry name" value="NAD(P)-binding Rossmann-fold domains"/>
    <property type="match status" value="1"/>
</dbReference>
<comment type="similarity">
    <text evidence="1">Belongs to the zinc-containing alcohol dehydrogenase family.</text>
</comment>
<gene>
    <name evidence="6" type="ORF">B0J12DRAFT_712251</name>
</gene>
<comment type="subunit">
    <text evidence="2">Monomer.</text>
</comment>
<evidence type="ECO:0000313" key="6">
    <source>
        <dbReference type="EMBL" id="KAH7043970.1"/>
    </source>
</evidence>
<protein>
    <submittedName>
        <fullName evidence="6">Alcohol dehydrogenase</fullName>
    </submittedName>
</protein>
<feature type="domain" description="Enoyl reductase (ER)" evidence="5">
    <location>
        <begin position="70"/>
        <end position="398"/>
    </location>
</feature>
<dbReference type="InterPro" id="IPR013154">
    <property type="entry name" value="ADH-like_N"/>
</dbReference>
<keyword evidence="7" id="KW-1185">Reference proteome</keyword>
<dbReference type="Proteomes" id="UP000774617">
    <property type="component" value="Unassembled WGS sequence"/>
</dbReference>
<dbReference type="Gene3D" id="3.40.50.720">
    <property type="entry name" value="NAD(P)-binding Rossmann-like Domain"/>
    <property type="match status" value="1"/>
</dbReference>
<dbReference type="CDD" id="cd08249">
    <property type="entry name" value="enoyl_reductase_like"/>
    <property type="match status" value="1"/>
</dbReference>
<dbReference type="Pfam" id="PF08240">
    <property type="entry name" value="ADH_N"/>
    <property type="match status" value="1"/>
</dbReference>
<evidence type="ECO:0000256" key="4">
    <source>
        <dbReference type="ARBA" id="ARBA00023002"/>
    </source>
</evidence>
<dbReference type="InterPro" id="IPR011032">
    <property type="entry name" value="GroES-like_sf"/>
</dbReference>
<organism evidence="6 7">
    <name type="scientific">Macrophomina phaseolina</name>
    <dbReference type="NCBI Taxonomy" id="35725"/>
    <lineage>
        <taxon>Eukaryota</taxon>
        <taxon>Fungi</taxon>
        <taxon>Dikarya</taxon>
        <taxon>Ascomycota</taxon>
        <taxon>Pezizomycotina</taxon>
        <taxon>Dothideomycetes</taxon>
        <taxon>Dothideomycetes incertae sedis</taxon>
        <taxon>Botryosphaeriales</taxon>
        <taxon>Botryosphaeriaceae</taxon>
        <taxon>Macrophomina</taxon>
    </lineage>
</organism>
<dbReference type="SUPFAM" id="SSF50129">
    <property type="entry name" value="GroES-like"/>
    <property type="match status" value="1"/>
</dbReference>
<dbReference type="InterPro" id="IPR036291">
    <property type="entry name" value="NAD(P)-bd_dom_sf"/>
</dbReference>